<dbReference type="InterPro" id="IPR014995">
    <property type="entry name" value="DUF1844"/>
</dbReference>
<dbReference type="EMBL" id="BARS01022206">
    <property type="protein sequence ID" value="GAG12270.1"/>
    <property type="molecule type" value="Genomic_DNA"/>
</dbReference>
<organism evidence="2">
    <name type="scientific">marine sediment metagenome</name>
    <dbReference type="NCBI Taxonomy" id="412755"/>
    <lineage>
        <taxon>unclassified sequences</taxon>
        <taxon>metagenomes</taxon>
        <taxon>ecological metagenomes</taxon>
    </lineage>
</organism>
<feature type="region of interest" description="Disordered" evidence="1">
    <location>
        <begin position="117"/>
        <end position="137"/>
    </location>
</feature>
<reference evidence="2" key="1">
    <citation type="journal article" date="2014" name="Front. Microbiol.">
        <title>High frequency of phylogenetically diverse reductive dehalogenase-homologous genes in deep subseafloor sedimentary metagenomes.</title>
        <authorList>
            <person name="Kawai M."/>
            <person name="Futagami T."/>
            <person name="Toyoda A."/>
            <person name="Takaki Y."/>
            <person name="Nishi S."/>
            <person name="Hori S."/>
            <person name="Arai W."/>
            <person name="Tsubouchi T."/>
            <person name="Morono Y."/>
            <person name="Uchiyama I."/>
            <person name="Ito T."/>
            <person name="Fujiyama A."/>
            <person name="Inagaki F."/>
            <person name="Takami H."/>
        </authorList>
    </citation>
    <scope>NUCLEOTIDE SEQUENCE</scope>
    <source>
        <strain evidence="2">Expedition CK06-06</strain>
    </source>
</reference>
<evidence type="ECO:0000256" key="1">
    <source>
        <dbReference type="SAM" id="MobiDB-lite"/>
    </source>
</evidence>
<name>X0V2C7_9ZZZZ</name>
<proteinExistence type="predicted"/>
<evidence type="ECO:0000313" key="2">
    <source>
        <dbReference type="EMBL" id="GAG12270.1"/>
    </source>
</evidence>
<sequence length="137" mass="14825">MSDDAGEKKIIIDEDWKSQVEAEKEASQADEAGEKKIIVDEDWKSQVAAEKEAIEQGDQPGDATKAADAAEMPQASFSMLVSMLATEAMIGLGQLPHPVTGEATASPEHATYFIDSLGMLEEKPRQPVARRSTHDGR</sequence>
<dbReference type="Pfam" id="PF08899">
    <property type="entry name" value="DUF1844"/>
    <property type="match status" value="1"/>
</dbReference>
<dbReference type="AlphaFoldDB" id="X0V2C7"/>
<feature type="region of interest" description="Disordered" evidence="1">
    <location>
        <begin position="1"/>
        <end position="70"/>
    </location>
</feature>
<feature type="non-terminal residue" evidence="2">
    <location>
        <position position="137"/>
    </location>
</feature>
<protein>
    <submittedName>
        <fullName evidence="2">Uncharacterized protein</fullName>
    </submittedName>
</protein>
<accession>X0V2C7</accession>
<comment type="caution">
    <text evidence="2">The sequence shown here is derived from an EMBL/GenBank/DDBJ whole genome shotgun (WGS) entry which is preliminary data.</text>
</comment>
<gene>
    <name evidence="2" type="ORF">S01H1_35533</name>
</gene>
<feature type="compositionally biased region" description="Basic and acidic residues" evidence="1">
    <location>
        <begin position="1"/>
        <end position="54"/>
    </location>
</feature>